<organism evidence="1 2">
    <name type="scientific">Thalassobaculum fulvum</name>
    <dbReference type="NCBI Taxonomy" id="1633335"/>
    <lineage>
        <taxon>Bacteria</taxon>
        <taxon>Pseudomonadati</taxon>
        <taxon>Pseudomonadota</taxon>
        <taxon>Alphaproteobacteria</taxon>
        <taxon>Rhodospirillales</taxon>
        <taxon>Thalassobaculaceae</taxon>
        <taxon>Thalassobaculum</taxon>
    </lineage>
</organism>
<keyword evidence="2" id="KW-1185">Reference proteome</keyword>
<dbReference type="Proteomes" id="UP000630353">
    <property type="component" value="Unassembled WGS sequence"/>
</dbReference>
<name>A0A918XMF9_9PROT</name>
<proteinExistence type="predicted"/>
<dbReference type="EMBL" id="BMZS01000001">
    <property type="protein sequence ID" value="GHD39574.1"/>
    <property type="molecule type" value="Genomic_DNA"/>
</dbReference>
<dbReference type="AlphaFoldDB" id="A0A918XMF9"/>
<dbReference type="RefSeq" id="WP_189986998.1">
    <property type="nucleotide sequence ID" value="NZ_BMZS01000001.1"/>
</dbReference>
<reference evidence="1" key="1">
    <citation type="journal article" date="2014" name="Int. J. Syst. Evol. Microbiol.">
        <title>Complete genome sequence of Corynebacterium casei LMG S-19264T (=DSM 44701T), isolated from a smear-ripened cheese.</title>
        <authorList>
            <consortium name="US DOE Joint Genome Institute (JGI-PGF)"/>
            <person name="Walter F."/>
            <person name="Albersmeier A."/>
            <person name="Kalinowski J."/>
            <person name="Ruckert C."/>
        </authorList>
    </citation>
    <scope>NUCLEOTIDE SEQUENCE</scope>
    <source>
        <strain evidence="1">KCTC 42651</strain>
    </source>
</reference>
<evidence type="ECO:0008006" key="3">
    <source>
        <dbReference type="Google" id="ProtNLM"/>
    </source>
</evidence>
<dbReference type="SUPFAM" id="SSF53335">
    <property type="entry name" value="S-adenosyl-L-methionine-dependent methyltransferases"/>
    <property type="match status" value="1"/>
</dbReference>
<sequence>MNLKSLKRRVSAVSTVLGITREGFFVPHRYAGSVRPLPGYPELAPLFRRAEPAFREVLAAIDRHGDIVERFDGTRPPLPRWQQDWFPGLDGAAAYALVREARPARIVEIGSGHSTRFLARAVIDGGLDTEMLCVDPAPRADIAGLADALAIRILNRTLQDAGVEALPALRPGDVLVIDSSHLALPGTDVDLLFGRVLPGLPAGVLVHVHDVFLPDGYPESWAWRQYAEQMVVAAWLAAGGLRLRFASRWVRTRMAAELAGSAAGRIPVSARAFESSLWAVTAGPVADGSAP</sequence>
<gene>
    <name evidence="1" type="ORF">GCM10017083_01570</name>
</gene>
<accession>A0A918XMF9</accession>
<evidence type="ECO:0000313" key="2">
    <source>
        <dbReference type="Proteomes" id="UP000630353"/>
    </source>
</evidence>
<dbReference type="InterPro" id="IPR029063">
    <property type="entry name" value="SAM-dependent_MTases_sf"/>
</dbReference>
<protein>
    <recommendedName>
        <fullName evidence="3">Class I SAM-dependent methyltransferase</fullName>
    </recommendedName>
</protein>
<reference evidence="1" key="2">
    <citation type="submission" date="2020-09" db="EMBL/GenBank/DDBJ databases">
        <authorList>
            <person name="Sun Q."/>
            <person name="Kim S."/>
        </authorList>
    </citation>
    <scope>NUCLEOTIDE SEQUENCE</scope>
    <source>
        <strain evidence="1">KCTC 42651</strain>
    </source>
</reference>
<dbReference type="Pfam" id="PF13578">
    <property type="entry name" value="Methyltransf_24"/>
    <property type="match status" value="1"/>
</dbReference>
<evidence type="ECO:0000313" key="1">
    <source>
        <dbReference type="EMBL" id="GHD39574.1"/>
    </source>
</evidence>
<comment type="caution">
    <text evidence="1">The sequence shown here is derived from an EMBL/GenBank/DDBJ whole genome shotgun (WGS) entry which is preliminary data.</text>
</comment>
<dbReference type="Gene3D" id="3.40.50.150">
    <property type="entry name" value="Vaccinia Virus protein VP39"/>
    <property type="match status" value="1"/>
</dbReference>